<accession>A0A3P8ZI25</accession>
<reference evidence="3" key="3">
    <citation type="submission" date="2025-08" db="UniProtKB">
        <authorList>
            <consortium name="Ensembl"/>
        </authorList>
    </citation>
    <scope>IDENTIFICATION</scope>
</reference>
<protein>
    <recommendedName>
        <fullName evidence="2">DUF4806 domain-containing protein</fullName>
    </recommendedName>
</protein>
<dbReference type="OMA" id="STINEFM"/>
<feature type="region of interest" description="Disordered" evidence="1">
    <location>
        <begin position="292"/>
        <end position="323"/>
    </location>
</feature>
<evidence type="ECO:0000313" key="3">
    <source>
        <dbReference type="Ensembl" id="ENSELUP00000028396.3"/>
    </source>
</evidence>
<dbReference type="Ensembl" id="ENSELUT00000013482.3">
    <property type="protein sequence ID" value="ENSELUP00000028396.3"/>
    <property type="gene ID" value="ENSELUG00000028339.2"/>
</dbReference>
<feature type="region of interest" description="Disordered" evidence="1">
    <location>
        <begin position="39"/>
        <end position="59"/>
    </location>
</feature>
<evidence type="ECO:0000313" key="4">
    <source>
        <dbReference type="Proteomes" id="UP000265140"/>
    </source>
</evidence>
<evidence type="ECO:0000256" key="1">
    <source>
        <dbReference type="SAM" id="MobiDB-lite"/>
    </source>
</evidence>
<dbReference type="Pfam" id="PF16064">
    <property type="entry name" value="DUF4806"/>
    <property type="match status" value="1"/>
</dbReference>
<dbReference type="STRING" id="8010.ENSELUP00000028396"/>
<dbReference type="RefSeq" id="XP_034150508.1">
    <property type="nucleotide sequence ID" value="XM_034294617.1"/>
</dbReference>
<dbReference type="InParanoid" id="A0A3P8ZI25"/>
<keyword evidence="4" id="KW-1185">Reference proteome</keyword>
<dbReference type="InterPro" id="IPR032071">
    <property type="entry name" value="DUF4806"/>
</dbReference>
<feature type="region of interest" description="Disordered" evidence="1">
    <location>
        <begin position="173"/>
        <end position="275"/>
    </location>
</feature>
<dbReference type="Proteomes" id="UP000265140">
    <property type="component" value="Chromosome 1"/>
</dbReference>
<dbReference type="GeneTree" id="ENSGT00980000198928"/>
<organism evidence="3 4">
    <name type="scientific">Esox lucius</name>
    <name type="common">Northern pike</name>
    <dbReference type="NCBI Taxonomy" id="8010"/>
    <lineage>
        <taxon>Eukaryota</taxon>
        <taxon>Metazoa</taxon>
        <taxon>Chordata</taxon>
        <taxon>Craniata</taxon>
        <taxon>Vertebrata</taxon>
        <taxon>Euteleostomi</taxon>
        <taxon>Actinopterygii</taxon>
        <taxon>Neopterygii</taxon>
        <taxon>Teleostei</taxon>
        <taxon>Protacanthopterygii</taxon>
        <taxon>Esociformes</taxon>
        <taxon>Esocidae</taxon>
        <taxon>Esox</taxon>
    </lineage>
</organism>
<sequence length="506" mass="56885">MNRKTVPVSLSTLRRRTRVDVQKRHHQIRTYLTDMDMTGTGADDRVLSENTAPPSSAAHAMPEVQVVIEDDMELEADFDDVYITLDENLLMPFHLIEFQASGDIAVVPVDWYDDGMVYWPSFKSTERVKRAAANEENHEPNWPRYDVKVVRTCDNYKDAIRLMNQYQSGCNASELQSEAEQEGELPEKRVRKPIHRFGDSDESEEEPENWDLASLRSPRPSNSAGVSVGASSPNQLHWQTPPSRRVPGSRVTTQPGGNCLAPDHGARPQHPSPPQLSAPAFNMRRVTQGTAVLPHLPPPTAPTLNMRRTEEPSSSLAYRPTWRGGRTTDTIPCSAAEFHILSLLETIKQQQDQLVVKVNYLSSRLNSTPGPGVEMPDNIQFPLEQLEAVEAFEVFLKEPSNGPARQRVISSLATIGGQDVKRVTWNILARLFTEEVSHQINWKGVNNKKSFSRMATKILLFSAVRKNTVTRSATDAEVTKHAIRWFNLAADRATRRRVLLQATQTE</sequence>
<proteinExistence type="predicted"/>
<name>A0A3P8ZI25_ESOLU</name>
<dbReference type="GeneID" id="106024496"/>
<feature type="compositionally biased region" description="Low complexity" evidence="1">
    <location>
        <begin position="220"/>
        <end position="234"/>
    </location>
</feature>
<reference evidence="3" key="2">
    <citation type="submission" date="2020-02" db="EMBL/GenBank/DDBJ databases">
        <title>Esox lucius (northern pike) genome, fEsoLuc1, primary haplotype.</title>
        <authorList>
            <person name="Myers G."/>
            <person name="Karagic N."/>
            <person name="Meyer A."/>
            <person name="Pippel M."/>
            <person name="Reichard M."/>
            <person name="Winkler S."/>
            <person name="Tracey A."/>
            <person name="Sims Y."/>
            <person name="Howe K."/>
            <person name="Rhie A."/>
            <person name="Formenti G."/>
            <person name="Durbin R."/>
            <person name="Fedrigo O."/>
            <person name="Jarvis E.D."/>
        </authorList>
    </citation>
    <scope>NUCLEOTIDE SEQUENCE [LARGE SCALE GENOMIC DNA]</scope>
</reference>
<feature type="domain" description="DUF4806" evidence="2">
    <location>
        <begin position="377"/>
        <end position="455"/>
    </location>
</feature>
<dbReference type="Bgee" id="ENSELUG00000028339">
    <property type="expression patterns" value="Expressed in camera-type eye and 13 other cell types or tissues"/>
</dbReference>
<dbReference type="PANTHER" id="PTHR34153:SF2">
    <property type="entry name" value="SI:CH211-262H13.3-RELATED"/>
    <property type="match status" value="1"/>
</dbReference>
<reference evidence="3" key="4">
    <citation type="submission" date="2025-09" db="UniProtKB">
        <authorList>
            <consortium name="Ensembl"/>
        </authorList>
    </citation>
    <scope>IDENTIFICATION</scope>
</reference>
<feature type="compositionally biased region" description="Acidic residues" evidence="1">
    <location>
        <begin position="200"/>
        <end position="209"/>
    </location>
</feature>
<dbReference type="PANTHER" id="PTHR34153">
    <property type="entry name" value="SI:CH211-262H13.3-RELATED-RELATED"/>
    <property type="match status" value="1"/>
</dbReference>
<dbReference type="AlphaFoldDB" id="A0A3P8ZI25"/>
<evidence type="ECO:0000259" key="2">
    <source>
        <dbReference type="Pfam" id="PF16064"/>
    </source>
</evidence>
<reference evidence="4" key="1">
    <citation type="journal article" date="2014" name="PLoS ONE">
        <title>The genome and linkage map of the northern pike (Esox lucius): conserved synteny revealed between the salmonid sister group and the Neoteleostei.</title>
        <authorList>
            <person name="Rondeau E.B."/>
            <person name="Minkley D.R."/>
            <person name="Leong J.S."/>
            <person name="Messmer A.M."/>
            <person name="Jantzen J.R."/>
            <person name="von Schalburg K.R."/>
            <person name="Lemon C."/>
            <person name="Bird N.H."/>
            <person name="Koop B.F."/>
        </authorList>
    </citation>
    <scope>NUCLEOTIDE SEQUENCE</scope>
</reference>